<proteinExistence type="predicted"/>
<protein>
    <submittedName>
        <fullName evidence="2">Stp1/IreP family PP2C-type Ser/Thr phosphatase</fullName>
    </submittedName>
</protein>
<dbReference type="PANTHER" id="PTHR13832">
    <property type="entry name" value="PROTEIN PHOSPHATASE 2C"/>
    <property type="match status" value="1"/>
</dbReference>
<dbReference type="InterPro" id="IPR001932">
    <property type="entry name" value="PPM-type_phosphatase-like_dom"/>
</dbReference>
<evidence type="ECO:0000313" key="2">
    <source>
        <dbReference type="EMBL" id="MFD1607642.1"/>
    </source>
</evidence>
<sequence length="252" mass="27377">MKACFMTDVGKVRSNNEDSGGIFRNKSKQVLAVVADGMGGHAGGEIASQLATQIVQDKWEKTEVFQTAANIEQWISETVSEANQIVYKESKEKADLEGMGTTLVLAACMEEFITVAHIGDSRCYLSNEGGLKQLTEDHSLVNELLRAGQISPDDAAYHPRKNVVSRALGTDKAVKTDIQTIGWEYGDKILLCSDGLTDKVHADELAEFLGKDEAISEIGEQLVDLANGRGGEDNISLAIVHYDWTARAGENE</sequence>
<dbReference type="SMART" id="SM00331">
    <property type="entry name" value="PP2C_SIG"/>
    <property type="match status" value="1"/>
</dbReference>
<accession>A0ABW4HR83</accession>
<dbReference type="Pfam" id="PF13672">
    <property type="entry name" value="PP2C_2"/>
    <property type="match status" value="1"/>
</dbReference>
<comment type="caution">
    <text evidence="2">The sequence shown here is derived from an EMBL/GenBank/DDBJ whole genome shotgun (WGS) entry which is preliminary data.</text>
</comment>
<dbReference type="PROSITE" id="PS51746">
    <property type="entry name" value="PPM_2"/>
    <property type="match status" value="1"/>
</dbReference>
<dbReference type="Gene3D" id="3.60.40.10">
    <property type="entry name" value="PPM-type phosphatase domain"/>
    <property type="match status" value="1"/>
</dbReference>
<name>A0ABW4HR83_9BACI</name>
<gene>
    <name evidence="2" type="ORF">ACFSBH_08255</name>
</gene>
<dbReference type="Proteomes" id="UP001597221">
    <property type="component" value="Unassembled WGS sequence"/>
</dbReference>
<dbReference type="InterPro" id="IPR036457">
    <property type="entry name" value="PPM-type-like_dom_sf"/>
</dbReference>
<dbReference type="PANTHER" id="PTHR13832:SF860">
    <property type="entry name" value="PROTEIN PHOSPHATASE PHPP"/>
    <property type="match status" value="1"/>
</dbReference>
<reference evidence="3" key="1">
    <citation type="journal article" date="2019" name="Int. J. Syst. Evol. Microbiol.">
        <title>The Global Catalogue of Microorganisms (GCM) 10K type strain sequencing project: providing services to taxonomists for standard genome sequencing and annotation.</title>
        <authorList>
            <consortium name="The Broad Institute Genomics Platform"/>
            <consortium name="The Broad Institute Genome Sequencing Center for Infectious Disease"/>
            <person name="Wu L."/>
            <person name="Ma J."/>
        </authorList>
    </citation>
    <scope>NUCLEOTIDE SEQUENCE [LARGE SCALE GENOMIC DNA]</scope>
    <source>
        <strain evidence="3">CGMCC 1.12376</strain>
    </source>
</reference>
<keyword evidence="3" id="KW-1185">Reference proteome</keyword>
<dbReference type="EMBL" id="JBHUDE010000040">
    <property type="protein sequence ID" value="MFD1607642.1"/>
    <property type="molecule type" value="Genomic_DNA"/>
</dbReference>
<dbReference type="NCBIfam" id="NF033484">
    <property type="entry name" value="Stp1_PP2C_phos"/>
    <property type="match status" value="1"/>
</dbReference>
<evidence type="ECO:0000259" key="1">
    <source>
        <dbReference type="PROSITE" id="PS51746"/>
    </source>
</evidence>
<feature type="domain" description="PPM-type phosphatase" evidence="1">
    <location>
        <begin position="2"/>
        <end position="242"/>
    </location>
</feature>
<dbReference type="RefSeq" id="WP_251510861.1">
    <property type="nucleotide sequence ID" value="NZ_JAMBON010000001.1"/>
</dbReference>
<dbReference type="InterPro" id="IPR015655">
    <property type="entry name" value="PP2C"/>
</dbReference>
<dbReference type="CDD" id="cd00143">
    <property type="entry name" value="PP2Cc"/>
    <property type="match status" value="1"/>
</dbReference>
<evidence type="ECO:0000313" key="3">
    <source>
        <dbReference type="Proteomes" id="UP001597221"/>
    </source>
</evidence>
<dbReference type="SUPFAM" id="SSF81606">
    <property type="entry name" value="PP2C-like"/>
    <property type="match status" value="1"/>
</dbReference>
<organism evidence="2 3">
    <name type="scientific">Oceanobacillus luteolus</name>
    <dbReference type="NCBI Taxonomy" id="1274358"/>
    <lineage>
        <taxon>Bacteria</taxon>
        <taxon>Bacillati</taxon>
        <taxon>Bacillota</taxon>
        <taxon>Bacilli</taxon>
        <taxon>Bacillales</taxon>
        <taxon>Bacillaceae</taxon>
        <taxon>Oceanobacillus</taxon>
    </lineage>
</organism>
<dbReference type="SMART" id="SM00332">
    <property type="entry name" value="PP2Cc"/>
    <property type="match status" value="1"/>
</dbReference>